<evidence type="ECO:0000313" key="3">
    <source>
        <dbReference type="EMBL" id="CAH3113935.1"/>
    </source>
</evidence>
<feature type="compositionally biased region" description="Polar residues" evidence="2">
    <location>
        <begin position="540"/>
        <end position="555"/>
    </location>
</feature>
<comment type="caution">
    <text evidence="3">The sequence shown here is derived from an EMBL/GenBank/DDBJ whole genome shotgun (WGS) entry which is preliminary data.</text>
</comment>
<evidence type="ECO:0000256" key="2">
    <source>
        <dbReference type="SAM" id="MobiDB-lite"/>
    </source>
</evidence>
<feature type="region of interest" description="Disordered" evidence="2">
    <location>
        <begin position="23"/>
        <end position="44"/>
    </location>
</feature>
<keyword evidence="1" id="KW-0175">Coiled coil</keyword>
<feature type="non-terminal residue" evidence="3">
    <location>
        <position position="1"/>
    </location>
</feature>
<accession>A0AAU9WIF2</accession>
<feature type="compositionally biased region" description="Polar residues" evidence="2">
    <location>
        <begin position="26"/>
        <end position="40"/>
    </location>
</feature>
<dbReference type="EMBL" id="CALNXJ010000014">
    <property type="protein sequence ID" value="CAH3113935.1"/>
    <property type="molecule type" value="Genomic_DNA"/>
</dbReference>
<sequence length="779" mass="85112">LTFISSADTKGCKISVDAATSLGKPQYNNQPRQPTYSCTPSSSSSNQYEVHVLSVYEVINRRPPTAGDATVNIFSGGRPDRPLVLVLVSYEPVNWILKLPSDVTISRVILVAYYVDKSSVSGDVNQVQAIERKSYRDSWPTGFGSDSGGGDTVGLLKKIYEKFGVVTSFTSTYKADKWSLNLRSGSSIVGNSTSSANTVITSTTPTTTIPSTSSTAKLHRKKCYWWNNGYHCSGLYGTKTATCIDGYCVCSFQDYDYHTCLPDTKGCKISVDAATSLSKPQYNNQLQQPTYSCTPGSSSSSQYEVHVLSVYEVINGRPPTAADATVNIFSGGRLDRPLVLVLASYEPANWILKLPSDVTISRVILVAYYVDKSSVSGDINQVQTIERKSYRDSWPRGYGSDSGGGDTVGLLKKIYEKFGVVTSFTGTYRADKWSLSLSSSNGLGSSIVSSSTPSANTVITSTTPTTTIPSTSSTAKLHRKKCYWWNNGYHCFDLYGTKTAACIDGYCVCSFQDYDYHTCLPDTKGCKISVDAATSLGKPQYNNQPRQPTYSCTPGSSSSSQYEVHVLSVYEVINRRPPTAGDATVNIFSGGRSDRPLVLVLASYEPVNWILKLPSDVTISRVILVAYYVDKSSVSGDVNQVLAIERKSYPGSWPRGIGSDSGGGDTVGLLKKIYERFGVVTSFTGTYRADKWSLNLSSQSHDKKTKSSCHEVVEKLSKRIELLSEEVKNHKMKIISLKEKRDESFAPQISSGEPIHKIHKNLASIFATIVLTAHIYLVM</sequence>
<feature type="region of interest" description="Disordered" evidence="2">
    <location>
        <begin position="537"/>
        <end position="556"/>
    </location>
</feature>
<dbReference type="Proteomes" id="UP001159428">
    <property type="component" value="Unassembled WGS sequence"/>
</dbReference>
<feature type="coiled-coil region" evidence="1">
    <location>
        <begin position="713"/>
        <end position="740"/>
    </location>
</feature>
<organism evidence="3 4">
    <name type="scientific">Pocillopora meandrina</name>
    <dbReference type="NCBI Taxonomy" id="46732"/>
    <lineage>
        <taxon>Eukaryota</taxon>
        <taxon>Metazoa</taxon>
        <taxon>Cnidaria</taxon>
        <taxon>Anthozoa</taxon>
        <taxon>Hexacorallia</taxon>
        <taxon>Scleractinia</taxon>
        <taxon>Astrocoeniina</taxon>
        <taxon>Pocilloporidae</taxon>
        <taxon>Pocillopora</taxon>
    </lineage>
</organism>
<name>A0AAU9WIF2_9CNID</name>
<dbReference type="AlphaFoldDB" id="A0AAU9WIF2"/>
<evidence type="ECO:0000313" key="4">
    <source>
        <dbReference type="Proteomes" id="UP001159428"/>
    </source>
</evidence>
<protein>
    <submittedName>
        <fullName evidence="3">Uncharacterized protein</fullName>
    </submittedName>
</protein>
<reference evidence="3 4" key="1">
    <citation type="submission" date="2022-05" db="EMBL/GenBank/DDBJ databases">
        <authorList>
            <consortium name="Genoscope - CEA"/>
            <person name="William W."/>
        </authorList>
    </citation>
    <scope>NUCLEOTIDE SEQUENCE [LARGE SCALE GENOMIC DNA]</scope>
</reference>
<gene>
    <name evidence="3" type="ORF">PMEA_00005944</name>
</gene>
<proteinExistence type="predicted"/>
<evidence type="ECO:0000256" key="1">
    <source>
        <dbReference type="SAM" id="Coils"/>
    </source>
</evidence>
<keyword evidence="4" id="KW-1185">Reference proteome</keyword>